<organism evidence="1 2">
    <name type="scientific">Brachionus plicatilis</name>
    <name type="common">Marine rotifer</name>
    <name type="synonym">Brachionus muelleri</name>
    <dbReference type="NCBI Taxonomy" id="10195"/>
    <lineage>
        <taxon>Eukaryota</taxon>
        <taxon>Metazoa</taxon>
        <taxon>Spiralia</taxon>
        <taxon>Gnathifera</taxon>
        <taxon>Rotifera</taxon>
        <taxon>Eurotatoria</taxon>
        <taxon>Monogononta</taxon>
        <taxon>Pseudotrocha</taxon>
        <taxon>Ploima</taxon>
        <taxon>Brachionidae</taxon>
        <taxon>Brachionus</taxon>
    </lineage>
</organism>
<proteinExistence type="predicted"/>
<dbReference type="EMBL" id="REGN01002964">
    <property type="protein sequence ID" value="RNA25193.1"/>
    <property type="molecule type" value="Genomic_DNA"/>
</dbReference>
<accession>A0A3M7RNN7</accession>
<gene>
    <name evidence="1" type="ORF">BpHYR1_030900</name>
</gene>
<name>A0A3M7RNN7_BRAPC</name>
<comment type="caution">
    <text evidence="1">The sequence shown here is derived from an EMBL/GenBank/DDBJ whole genome shotgun (WGS) entry which is preliminary data.</text>
</comment>
<dbReference type="Proteomes" id="UP000276133">
    <property type="component" value="Unassembled WGS sequence"/>
</dbReference>
<evidence type="ECO:0000313" key="2">
    <source>
        <dbReference type="Proteomes" id="UP000276133"/>
    </source>
</evidence>
<protein>
    <submittedName>
        <fullName evidence="1">Uncharacterized protein</fullName>
    </submittedName>
</protein>
<keyword evidence="2" id="KW-1185">Reference proteome</keyword>
<reference evidence="1 2" key="1">
    <citation type="journal article" date="2018" name="Sci. Rep.">
        <title>Genomic signatures of local adaptation to the degree of environmental predictability in rotifers.</title>
        <authorList>
            <person name="Franch-Gras L."/>
            <person name="Hahn C."/>
            <person name="Garcia-Roger E.M."/>
            <person name="Carmona M.J."/>
            <person name="Serra M."/>
            <person name="Gomez A."/>
        </authorList>
    </citation>
    <scope>NUCLEOTIDE SEQUENCE [LARGE SCALE GENOMIC DNA]</scope>
    <source>
        <strain evidence="1">HYR1</strain>
    </source>
</reference>
<evidence type="ECO:0000313" key="1">
    <source>
        <dbReference type="EMBL" id="RNA25193.1"/>
    </source>
</evidence>
<dbReference type="AlphaFoldDB" id="A0A3M7RNN7"/>
<sequence length="92" mass="10754">MSPSLSKIKEMTIHLFSTQGNKGTKEDIPELVETRSEQSDHNFTINKSRCIMIFNNLKINVNLIMTLKYLDEWLKLVEILVKINKMINIFLN</sequence>